<comment type="caution">
    <text evidence="8">The sequence shown here is derived from an EMBL/GenBank/DDBJ whole genome shotgun (WGS) entry which is preliminary data.</text>
</comment>
<feature type="domain" description="Orn/Lys/Arg decarboxylase C-terminal" evidence="7">
    <location>
        <begin position="381"/>
        <end position="452"/>
    </location>
</feature>
<organism evidence="8 9">
    <name type="scientific">Priestia taiwanensis</name>
    <dbReference type="NCBI Taxonomy" id="1347902"/>
    <lineage>
        <taxon>Bacteria</taxon>
        <taxon>Bacillati</taxon>
        <taxon>Bacillota</taxon>
        <taxon>Bacilli</taxon>
        <taxon>Bacillales</taxon>
        <taxon>Bacillaceae</taxon>
        <taxon>Priestia</taxon>
    </lineage>
</organism>
<keyword evidence="9" id="KW-1185">Reference proteome</keyword>
<evidence type="ECO:0000259" key="6">
    <source>
        <dbReference type="Pfam" id="PF01276"/>
    </source>
</evidence>
<dbReference type="InterPro" id="IPR000310">
    <property type="entry name" value="Orn/Lys/Arg_deCO2ase_major_dom"/>
</dbReference>
<dbReference type="SUPFAM" id="SSF55904">
    <property type="entry name" value="Ornithine decarboxylase C-terminal domain"/>
    <property type="match status" value="1"/>
</dbReference>
<dbReference type="InterPro" id="IPR015424">
    <property type="entry name" value="PyrdxlP-dep_Trfase"/>
</dbReference>
<reference evidence="8" key="2">
    <citation type="submission" date="2020-09" db="EMBL/GenBank/DDBJ databases">
        <authorList>
            <person name="Sun Q."/>
            <person name="Zhou Y."/>
        </authorList>
    </citation>
    <scope>NUCLEOTIDE SEQUENCE</scope>
    <source>
        <strain evidence="8">CGMCC 1.12698</strain>
    </source>
</reference>
<evidence type="ECO:0000259" key="7">
    <source>
        <dbReference type="Pfam" id="PF03711"/>
    </source>
</evidence>
<dbReference type="Gene3D" id="3.90.100.10">
    <property type="entry name" value="Orn/Lys/Arg decarboxylase, C-terminal domain"/>
    <property type="match status" value="1"/>
</dbReference>
<keyword evidence="3" id="KW-0210">Decarboxylase</keyword>
<keyword evidence="5" id="KW-0456">Lyase</keyword>
<dbReference type="InterPro" id="IPR036633">
    <property type="entry name" value="Prn/Lys/Arg_de-COase_C_sf"/>
</dbReference>
<reference evidence="8" key="1">
    <citation type="journal article" date="2014" name="Int. J. Syst. Evol. Microbiol.">
        <title>Complete genome sequence of Corynebacterium casei LMG S-19264T (=DSM 44701T), isolated from a smear-ripened cheese.</title>
        <authorList>
            <consortium name="US DOE Joint Genome Institute (JGI-PGF)"/>
            <person name="Walter F."/>
            <person name="Albersmeier A."/>
            <person name="Kalinowski J."/>
            <person name="Ruckert C."/>
        </authorList>
    </citation>
    <scope>NUCLEOTIDE SEQUENCE</scope>
    <source>
        <strain evidence="8">CGMCC 1.12698</strain>
    </source>
</reference>
<gene>
    <name evidence="8" type="primary">cad</name>
    <name evidence="8" type="ORF">GCM10007140_37480</name>
</gene>
<evidence type="ECO:0000256" key="3">
    <source>
        <dbReference type="ARBA" id="ARBA00022793"/>
    </source>
</evidence>
<feature type="domain" description="Orn/Lys/Arg decarboxylases family 1 pyridoxal-P attachment site" evidence="6">
    <location>
        <begin position="6"/>
        <end position="306"/>
    </location>
</feature>
<evidence type="ECO:0000256" key="4">
    <source>
        <dbReference type="ARBA" id="ARBA00022898"/>
    </source>
</evidence>
<evidence type="ECO:0000313" key="9">
    <source>
        <dbReference type="Proteomes" id="UP000605259"/>
    </source>
</evidence>
<dbReference type="CDD" id="cd00615">
    <property type="entry name" value="Orn_deC_like"/>
    <property type="match status" value="1"/>
</dbReference>
<protein>
    <submittedName>
        <fullName evidence="8">Lysine decarboxylase</fullName>
    </submittedName>
</protein>
<sequence>MDQKRTPLIEALVRHDEENVASYHVPGHKNGMISIKQGNLYFRDILRIDATEITGLDDLHDPESCIKDAEQLTALLYEVKKSYFLVNGSTVGNLAMILSVCGENDKVLVQRNCHKSITNGLKLAGAKPVFLPTSVDQQMAVSTGIDIERAKKALEVHQDCKAVILSNPNYYGHTVALRSLIEMAHEYGIPVLVDEAHGAHYQISELFPHSAIEEGADIVVHSAHKTLPAMTMGSYLHVNSNRVDEEKLGTYLHMLQSSSPSYPIMASLDLARYYAAELKEKGAIHILEDIKEWKEEIEKIEQLYIILPKSSVSVDPLKVTIGNRCGLSGFELQSLFERVGIFTEMADPFHVLFVLPLHIQVNKQEILNKMRTTIQGYTIQEEKLYPTVIEQEISPFPYSYKELEKKRKQLVGFGEAANRIASQTVIPYPPGIPLILDGEVITTKKLEQLKWLIESGARFQQEQYIKEGILEVYE</sequence>
<dbReference type="InterPro" id="IPR052357">
    <property type="entry name" value="Orn_Lys_Arg_decarboxylase-I"/>
</dbReference>
<evidence type="ECO:0000256" key="5">
    <source>
        <dbReference type="ARBA" id="ARBA00023239"/>
    </source>
</evidence>
<dbReference type="InterPro" id="IPR008286">
    <property type="entry name" value="Prn/Lys/Arg_de-COase_C"/>
</dbReference>
<dbReference type="SUPFAM" id="SSF53383">
    <property type="entry name" value="PLP-dependent transferases"/>
    <property type="match status" value="1"/>
</dbReference>
<keyword evidence="4" id="KW-0663">Pyridoxal phosphate</keyword>
<dbReference type="Gene3D" id="3.40.640.10">
    <property type="entry name" value="Type I PLP-dependent aspartate aminotransferase-like (Major domain)"/>
    <property type="match status" value="1"/>
</dbReference>
<dbReference type="RefSeq" id="WP_188390040.1">
    <property type="nucleotide sequence ID" value="NZ_BMFK01000008.1"/>
</dbReference>
<comment type="cofactor">
    <cofactor evidence="1">
        <name>pyridoxal 5'-phosphate</name>
        <dbReference type="ChEBI" id="CHEBI:597326"/>
    </cofactor>
</comment>
<evidence type="ECO:0000256" key="2">
    <source>
        <dbReference type="ARBA" id="ARBA00010671"/>
    </source>
</evidence>
<dbReference type="GO" id="GO:0016831">
    <property type="term" value="F:carboxy-lyase activity"/>
    <property type="evidence" value="ECO:0007669"/>
    <property type="project" value="UniProtKB-KW"/>
</dbReference>
<proteinExistence type="inferred from homology"/>
<dbReference type="Pfam" id="PF03711">
    <property type="entry name" value="OKR_DC_1_C"/>
    <property type="match status" value="1"/>
</dbReference>
<dbReference type="AlphaFoldDB" id="A0A917AZ84"/>
<evidence type="ECO:0000313" key="8">
    <source>
        <dbReference type="EMBL" id="GGE84468.1"/>
    </source>
</evidence>
<dbReference type="Pfam" id="PF01276">
    <property type="entry name" value="OKR_DC_1"/>
    <property type="match status" value="1"/>
</dbReference>
<dbReference type="PANTHER" id="PTHR43277">
    <property type="entry name" value="ARGININE DECARBOXYLASE"/>
    <property type="match status" value="1"/>
</dbReference>
<dbReference type="Proteomes" id="UP000605259">
    <property type="component" value="Unassembled WGS sequence"/>
</dbReference>
<accession>A0A917AZ84</accession>
<dbReference type="PANTHER" id="PTHR43277:SF3">
    <property type="entry name" value="DECARBOXYLASE, PUTATIVE-RELATED"/>
    <property type="match status" value="1"/>
</dbReference>
<name>A0A917AZ84_9BACI</name>
<evidence type="ECO:0000256" key="1">
    <source>
        <dbReference type="ARBA" id="ARBA00001933"/>
    </source>
</evidence>
<dbReference type="InterPro" id="IPR015421">
    <property type="entry name" value="PyrdxlP-dep_Trfase_major"/>
</dbReference>
<dbReference type="EMBL" id="BMFK01000008">
    <property type="protein sequence ID" value="GGE84468.1"/>
    <property type="molecule type" value="Genomic_DNA"/>
</dbReference>
<comment type="similarity">
    <text evidence="2">Belongs to the Orn/Lys/Arg decarboxylase class-I family.</text>
</comment>